<sequence>MDMEGENERESIRIDPVSCLCLALDSLIHLMDLFPSGPLAPDLIPGPSVCHRPPVMPSATDNAHVHSSPRRPRAGIVLCAFVSFRTVINLEAFTLEIAHPVIFNNGFII</sequence>
<reference evidence="1 2" key="1">
    <citation type="submission" date="2023-09" db="EMBL/GenBank/DDBJ databases">
        <authorList>
            <person name="Wang M."/>
        </authorList>
    </citation>
    <scope>NUCLEOTIDE SEQUENCE [LARGE SCALE GENOMIC DNA]</scope>
    <source>
        <strain evidence="1">GT-2023</strain>
        <tissue evidence="1">Liver</tissue>
    </source>
</reference>
<name>A0ABR3LYV0_9TELE</name>
<comment type="caution">
    <text evidence="1">The sequence shown here is derived from an EMBL/GenBank/DDBJ whole genome shotgun (WGS) entry which is preliminary data.</text>
</comment>
<dbReference type="Proteomes" id="UP001558613">
    <property type="component" value="Unassembled WGS sequence"/>
</dbReference>
<evidence type="ECO:0000313" key="1">
    <source>
        <dbReference type="EMBL" id="KAL1257201.1"/>
    </source>
</evidence>
<proteinExistence type="predicted"/>
<organism evidence="1 2">
    <name type="scientific">Cirrhinus molitorella</name>
    <name type="common">mud carp</name>
    <dbReference type="NCBI Taxonomy" id="172907"/>
    <lineage>
        <taxon>Eukaryota</taxon>
        <taxon>Metazoa</taxon>
        <taxon>Chordata</taxon>
        <taxon>Craniata</taxon>
        <taxon>Vertebrata</taxon>
        <taxon>Euteleostomi</taxon>
        <taxon>Actinopterygii</taxon>
        <taxon>Neopterygii</taxon>
        <taxon>Teleostei</taxon>
        <taxon>Ostariophysi</taxon>
        <taxon>Cypriniformes</taxon>
        <taxon>Cyprinidae</taxon>
        <taxon>Labeoninae</taxon>
        <taxon>Labeonini</taxon>
        <taxon>Cirrhinus</taxon>
    </lineage>
</organism>
<keyword evidence="2" id="KW-1185">Reference proteome</keyword>
<dbReference type="EMBL" id="JAYMGO010000018">
    <property type="protein sequence ID" value="KAL1257201.1"/>
    <property type="molecule type" value="Genomic_DNA"/>
</dbReference>
<accession>A0ABR3LYV0</accession>
<protein>
    <submittedName>
        <fullName evidence="1">Uncharacterized protein</fullName>
    </submittedName>
</protein>
<evidence type="ECO:0000313" key="2">
    <source>
        <dbReference type="Proteomes" id="UP001558613"/>
    </source>
</evidence>
<gene>
    <name evidence="1" type="ORF">QQF64_012746</name>
</gene>